<organism evidence="12 13">
    <name type="scientific">Eschrichtius robustus</name>
    <name type="common">California gray whale</name>
    <name type="synonym">Eschrichtius gibbosus</name>
    <dbReference type="NCBI Taxonomy" id="9764"/>
    <lineage>
        <taxon>Eukaryota</taxon>
        <taxon>Metazoa</taxon>
        <taxon>Chordata</taxon>
        <taxon>Craniata</taxon>
        <taxon>Vertebrata</taxon>
        <taxon>Euteleostomi</taxon>
        <taxon>Mammalia</taxon>
        <taxon>Eutheria</taxon>
        <taxon>Laurasiatheria</taxon>
        <taxon>Artiodactyla</taxon>
        <taxon>Whippomorpha</taxon>
        <taxon>Cetacea</taxon>
        <taxon>Mysticeti</taxon>
        <taxon>Eschrichtiidae</taxon>
        <taxon>Eschrichtius</taxon>
    </lineage>
</organism>
<feature type="compositionally biased region" description="Low complexity" evidence="9">
    <location>
        <begin position="2352"/>
        <end position="2863"/>
    </location>
</feature>
<dbReference type="SUPFAM" id="SSF57567">
    <property type="entry name" value="Serine protease inhibitors"/>
    <property type="match status" value="3"/>
</dbReference>
<dbReference type="SMART" id="SM00832">
    <property type="entry name" value="C8"/>
    <property type="match status" value="3"/>
</dbReference>
<dbReference type="InterPro" id="IPR058753">
    <property type="entry name" value="TIL_OTOGL_Mucin"/>
</dbReference>
<evidence type="ECO:0000256" key="4">
    <source>
        <dbReference type="ARBA" id="ARBA00022737"/>
    </source>
</evidence>
<keyword evidence="5" id="KW-0186">Copper</keyword>
<gene>
    <name evidence="12" type="ORF">J1605_002337</name>
</gene>
<reference evidence="12 13" key="1">
    <citation type="submission" date="2022-11" db="EMBL/GenBank/DDBJ databases">
        <title>Whole genome sequence of Eschrichtius robustus ER-17-0199.</title>
        <authorList>
            <person name="Bruniche-Olsen A."/>
            <person name="Black A.N."/>
            <person name="Fields C.J."/>
            <person name="Walden K."/>
            <person name="Dewoody J.A."/>
        </authorList>
    </citation>
    <scope>NUCLEOTIDE SEQUENCE [LARGE SCALE GENOMIC DNA]</scope>
    <source>
        <strain evidence="12">ER-17-0199</strain>
        <tissue evidence="12">Blubber</tissue>
    </source>
</reference>
<keyword evidence="6" id="KW-1015">Disulfide bond</keyword>
<keyword evidence="3 10" id="KW-0732">Signal</keyword>
<evidence type="ECO:0000256" key="2">
    <source>
        <dbReference type="ARBA" id="ARBA00022525"/>
    </source>
</evidence>
<dbReference type="PANTHER" id="PTHR11339">
    <property type="entry name" value="EXTRACELLULAR MATRIX GLYCOPROTEIN RELATED"/>
    <property type="match status" value="1"/>
</dbReference>
<dbReference type="InterPro" id="IPR001007">
    <property type="entry name" value="VWF_dom"/>
</dbReference>
<feature type="domain" description="VWFD" evidence="11">
    <location>
        <begin position="95"/>
        <end position="265"/>
    </location>
</feature>
<evidence type="ECO:0000256" key="1">
    <source>
        <dbReference type="ARBA" id="ARBA00004613"/>
    </source>
</evidence>
<feature type="compositionally biased region" description="Polar residues" evidence="9">
    <location>
        <begin position="2233"/>
        <end position="2242"/>
    </location>
</feature>
<dbReference type="EMBL" id="JAIQCJ010000544">
    <property type="protein sequence ID" value="KAJ8795575.1"/>
    <property type="molecule type" value="Genomic_DNA"/>
</dbReference>
<dbReference type="SMART" id="SM00216">
    <property type="entry name" value="VWD"/>
    <property type="match status" value="4"/>
</dbReference>
<accession>A0AB34HXS6</accession>
<dbReference type="Pfam" id="PF25962">
    <property type="entry name" value="TIL_OTOGL_Mucin"/>
    <property type="match status" value="1"/>
</dbReference>
<feature type="compositionally biased region" description="Polar residues" evidence="9">
    <location>
        <begin position="1853"/>
        <end position="1867"/>
    </location>
</feature>
<evidence type="ECO:0000256" key="6">
    <source>
        <dbReference type="ARBA" id="ARBA00023157"/>
    </source>
</evidence>
<feature type="compositionally biased region" description="Pro residues" evidence="9">
    <location>
        <begin position="1474"/>
        <end position="1483"/>
    </location>
</feature>
<dbReference type="InterPro" id="IPR014853">
    <property type="entry name" value="VWF/SSPO/ZAN-like_Cys-rich_dom"/>
</dbReference>
<comment type="subunit">
    <text evidence="8">Homomultimer; disulfide-linked. The N- and C-terminus mediate their assembly into higher order structures to form filaments. The CTCK domains of two polypeptides associate in the endoplasmic reticulum to generate intermolecularly disulfide-bonded dimers. These dimers progress to the Golgi apparatus, which is a more acidic environment than the endoplasmic reticulum. Under acidic conditions, the N-termini form non-covalent intermolecular interactions that juxtapose assemblies from different CTCK-linked dimers to produce long, disulfide-linked polymers that remain highly compact until secretion.</text>
</comment>
<dbReference type="Pfam" id="PF01826">
    <property type="entry name" value="TIL"/>
    <property type="match status" value="1"/>
</dbReference>
<keyword evidence="2" id="KW-0964">Secreted</keyword>
<dbReference type="PROSITE" id="PS51233">
    <property type="entry name" value="VWFD"/>
    <property type="match status" value="4"/>
</dbReference>
<comment type="subcellular location">
    <subcellularLocation>
        <location evidence="1">Secreted</location>
    </subcellularLocation>
</comment>
<evidence type="ECO:0000256" key="7">
    <source>
        <dbReference type="ARBA" id="ARBA00023180"/>
    </source>
</evidence>
<feature type="region of interest" description="Disordered" evidence="9">
    <location>
        <begin position="3065"/>
        <end position="3095"/>
    </location>
</feature>
<feature type="region of interest" description="Disordered" evidence="9">
    <location>
        <begin position="1444"/>
        <end position="1494"/>
    </location>
</feature>
<feature type="region of interest" description="Disordered" evidence="9">
    <location>
        <begin position="2352"/>
        <end position="2873"/>
    </location>
</feature>
<feature type="chain" id="PRO_5044225236" description="VWFD domain-containing protein" evidence="10">
    <location>
        <begin position="22"/>
        <end position="3463"/>
    </location>
</feature>
<dbReference type="Gene3D" id="2.10.25.10">
    <property type="entry name" value="Laminin"/>
    <property type="match status" value="3"/>
</dbReference>
<proteinExistence type="predicted"/>
<dbReference type="Pfam" id="PF08742">
    <property type="entry name" value="C8"/>
    <property type="match status" value="3"/>
</dbReference>
<dbReference type="PROSITE" id="PS51257">
    <property type="entry name" value="PROKAR_LIPOPROTEIN"/>
    <property type="match status" value="1"/>
</dbReference>
<dbReference type="InterPro" id="IPR025155">
    <property type="entry name" value="WxxW_domain"/>
</dbReference>
<dbReference type="InterPro" id="IPR001846">
    <property type="entry name" value="VWF_type-D"/>
</dbReference>
<dbReference type="InterPro" id="IPR050780">
    <property type="entry name" value="Mucin_vWF_Thrombospondin_sf"/>
</dbReference>
<feature type="domain" description="VWFD" evidence="11">
    <location>
        <begin position="448"/>
        <end position="623"/>
    </location>
</feature>
<keyword evidence="4" id="KW-0677">Repeat</keyword>
<dbReference type="SMART" id="SM00215">
    <property type="entry name" value="VWC_out"/>
    <property type="match status" value="1"/>
</dbReference>
<evidence type="ECO:0000256" key="9">
    <source>
        <dbReference type="SAM" id="MobiDB-lite"/>
    </source>
</evidence>
<dbReference type="CDD" id="cd19941">
    <property type="entry name" value="TIL"/>
    <property type="match status" value="3"/>
</dbReference>
<evidence type="ECO:0000256" key="5">
    <source>
        <dbReference type="ARBA" id="ARBA00023008"/>
    </source>
</evidence>
<keyword evidence="7" id="KW-0325">Glycoprotein</keyword>
<keyword evidence="13" id="KW-1185">Reference proteome</keyword>
<evidence type="ECO:0000256" key="10">
    <source>
        <dbReference type="SAM" id="SignalP"/>
    </source>
</evidence>
<feature type="compositionally biased region" description="Low complexity" evidence="9">
    <location>
        <begin position="1615"/>
        <end position="1699"/>
    </location>
</feature>
<dbReference type="FunFam" id="2.10.25.10:FF:000674">
    <property type="entry name" value="Mucin-2"/>
    <property type="match status" value="1"/>
</dbReference>
<dbReference type="InterPro" id="IPR002919">
    <property type="entry name" value="TIL_dom"/>
</dbReference>
<feature type="signal peptide" evidence="10">
    <location>
        <begin position="1"/>
        <end position="21"/>
    </location>
</feature>
<evidence type="ECO:0000259" key="11">
    <source>
        <dbReference type="PROSITE" id="PS51233"/>
    </source>
</evidence>
<feature type="region of interest" description="Disordered" evidence="9">
    <location>
        <begin position="1979"/>
        <end position="2242"/>
    </location>
</feature>
<sequence length="3463" mass="366120">MGAGRRKLALLWALGLTLACAQHTGQARDSAAELGYEYPDLPPAPQGPGGNSLRGVTIHPPLRSSPLVRGVPDLAPSERPCSVRPTALNTAHGGPVCSTWGDFHYKTFDGDVFRFPGLCNYVFSAHCGAAYEDFNLQLRRGPGPNATAPSRVTMKLDGMVVELTKGSVLVNGRPAQLPFSHSGVFIEQSSSYVKVAAKLGLVFMWNQDDSLLLELDAKYANQTCGLCGDFNGVPIFNEFFSHNIKLTPTEFGNLQKMDGPTERCQDPAPEPPTNCLTGFGICEEMLSSELFSDCAALVDTSSYLEACRQDLCRCDQANPSSCLCHTLAEYSRQCSHAGGLPLDWRRPQLCPQTCPLNMQYRECGSPCADTCSNPEHSPLCEDHCVAGCFCPEGTVLDDIGHAGCIPVPQCSCVYNGATYTPGTGYSTDCTNCTCSGGRWRCQEVQCPGTCSVLGGAHFSTFDERQYTVHGDCSYVLAKPCDSSAFTVLAELRRCGLTDSETCLKSLTLILGGGHMVFVVKASGEVFVNQIYTQLPLSAANVTLFRPSTFFIIAQTQLGLQLDVQLVPVMQVFVRLAPQLRGQTCGLCGNFNQNQADDFRTISGVVEGTAAAFANTWKTQAACPNVKNGFEDPCSLSVENEKYAQRWCSRLTDPHGPFARCHAAVNPSAYYSNCMFDTCSCEKSEDCMCAALSSYVRACAARGVLLSGWRDGVCTKPMTTCPKSLTYLYNISTCQPTCRARSDADVTCSVSFVPVDGCTCPDGTFLDDMGKCVPATSCPCYRGGSVVPDGESTHEQGVICTCTQGTLTCIGGHAPAPVCTPPMVYFDCRNTTPGAAGAGCQKSCHTLDMDCYSSQCVPGCVCPHGLVASGDGGCIPVSDCPCVHNEASYQPGQIIRVGCNTWYGEGLGPHLGEGSLQREVQPSRQVLPPPRQAAGPLGGRLGPDACRPCPSTCKSRMWQCTDQPCSATCAVYGDGHYLTFDGQRYSFSGDCEYTLLQVCGCRALPPPRRPAVLPRGACSVPPRPPQDHCGGNGSAQDGFRVITENVPCGTTGTTCSKAIKIFLGSYELKLSDGNVEVIEKEQGQLPPFSIRQMGIYLVVDTDVSLVLLWDKGTSIFLRLSPEFKGRVCGLCGNFDDNALNDFTTRSQSVVGDALEFGNSWKFSPSCPDAQAPKDPCAANPYRKSWAQKQCSIVNSATFSACHAHVESARYYEACVSDACACDSGGDCECFCTAVAAYAQACHEAGVCVSWRTPDVCPLFCDYYNPQGQCEWHYQPCGAPFLRTCRNPRGQYLHDIRGLEGALLPCWSGRGRCYPKCPSEAPIFDEDQMRCVASCPTPTPPTPCRVQGKSYRPGSTVPLEKNCHYCVCTESGVHCTYNSEACVCTYDGKRFRPGEVIYHTMDGTGGCISAHCGANGTIERRVEACSPTPRTPQTTFVFSTTPFVMSSTLPPSTHPSPSESTAHTPSSAPATTPGTSPGPTPPTASSPPSSRPHCGEECQWSPWLDVSRPGWGIDSGDFDTLENLRAYGYRVCRAPRAVECRAEGAPEVPLEVLGQHVECSPTVGLTCYNRDQASGRCDNYQIRILCCSPRACPTSSTETTPPATFSTTETGPTPGASRVTSVPTGSTGSSAPVSTPGPTTASTTSKTPGPGTSTPAPGTSTTGKTTLSTPSRAPVSTTVTTTTSVSTTTPGPSKGTSSEPTQVTCLQESCTWTKWIDGSYPGAGRNSGDFDSFQNLRSKGYKFCAKPKNVECRAEVFPNTPLQALGQNLICDKNVGLICWNKDQLPPICYNYQIRILCCEVVDVCRTKTTPPTTPGPTQTTTGETSTAWATATFSSSTQHSTASSAHVPPRTRVTARTNERTSPGTTSCQPQCTWTKWFDVDFPFPGPHGGDFETYSNIVRRGEKICHRPEYISALECRAENHPDVSIQTLGQVVQCSPEVGLVCRNRDQKGKFRMCLNYEVRVLCCEPQKGCTVTHVTVPSTSSVSVTGQTRTTSHEATSSATTVQTTSPTAVPITSTASVETTSTTSAPTTSTTTVETASTTPVPTISTTTVETTSQTTGPTVSTTTVETTSTTTVETTGPTTAPTTSTTTAETVSTTTAPTTSTTTVERASTTSAPITSTTTVETTGPNTAPTTSTTAVETTSTNSVEKTSPTTGPTTSTTTVETTGPTSAPTTSTTTVETASTTSAPTTSTTTVETTSPTTAPTTSTTTVETTGPTSAPTTSTTFVPIPETTPSQLGTTSCQPQCTWTKWFDADFPSPGPHGGDFETYSNIVRRGEKICHRPEYISALECRAENHPDVSIQTLGQVVQCSPEVGLVCRNRDQKGKFRMCLNYEVRVLCCEPQKGCTATHVTVPSTSSVSVTSHTRTTSREATSSATTVQTTSPTAVPITSTASVETTSTTSAPTEGPTSAEMTSATTAPTTSPTAVPLTSTNSVETTSPTIAPTTSTTTVETASTTTAPRTSTTTVETASPTKAPRTSTTTVETTSTTSAPTTSRTSAETTSSTSAPTTSTISVQTTSPSTALTISTTTVGTTSPITAPKTSTTTVETTSPTTAPRTSTTTVETASTTSAPTTSTTTVETTSPTTAPRTSTTTVETASTTSAPTTSTTTVETTGPTTAPPTITTTVETASTTSAPTSSTTTVETTSPTQVPTITTTTVETTSPTTGPTASTTTQETTSPTTGPTISTTTLETTSSTTAPRTSTSTVETTSPTTPPTISTTTVETTSPTTGPTISTTTVETTSTTTVETTGPSKAPRTSTTVVETTSATTGPTISTTTVETTGPSTAPRTSTTTVETTSPTTAPTTSTITVETTSPTTGPTTSTTTVETTSTTSAPTTSTSTVETTSPTSAPSSSTTFVPIPETTPSPPGTTSCQPQCTWTKWFDADFPSPGPHGGDFETYSNIIRRGEKICHRPEYISALECRAENHPDVSIQTLGQVVQCSPEVGLVCRNRDQKGKFRMCLNYEVRVLCCEPQKGCPVNSVTPFVTSSPQSSLSPESTTLTVSLVTSPSSAAPSTSTCYCSVAHGFYSAGSIIYQQTDLSGHCYYAVCSLDCHVVRRTDHTCPTSTPPPTPATSTPASSPSASVPVTQRGCPNAVPPRMKGETWAMPNCSEATCEGNGAITVRSRQCPKVQELTCANGYPAVTVANQEDCCPHYACQCEWAGPGVVATAEKAGRNWREEASGVWSHLLAASGTYWTEFCGLLACGSRQQGSRLLPLLRDTLAPGGAPGRREEAHSAARKVAPPPAGVCSGWGDPHYITFDGTYYTLLDNCTYVLVQQIVPVFGHFRVLIDNYFCDAEDRLSCPQSIIVEYQQDRVVLTRQPVRGVMTNEIIFNGEVVRPGFQKDGIVVSQIGIKMYVAIPALGVQVMFSGLIFSVEVPFSKFSNNTEGQCGTCTNDQKDECRLPGGAVVSSCSDMSGHWNVTYPGQPSCHRPPLTPTTVEPKKSPTSCPPSPICLLILSE</sequence>
<protein>
    <recommendedName>
        <fullName evidence="11">VWFD domain-containing protein</fullName>
    </recommendedName>
</protein>
<feature type="compositionally biased region" description="Low complexity" evidence="9">
    <location>
        <begin position="3075"/>
        <end position="3090"/>
    </location>
</feature>
<feature type="domain" description="VWFD" evidence="11">
    <location>
        <begin position="966"/>
        <end position="1166"/>
    </location>
</feature>
<feature type="domain" description="VWFD" evidence="11">
    <location>
        <begin position="3249"/>
        <end position="3433"/>
    </location>
</feature>
<evidence type="ECO:0000256" key="3">
    <source>
        <dbReference type="ARBA" id="ARBA00022729"/>
    </source>
</evidence>
<feature type="compositionally biased region" description="Low complexity" evidence="9">
    <location>
        <begin position="1444"/>
        <end position="1473"/>
    </location>
</feature>
<feature type="region of interest" description="Disordered" evidence="9">
    <location>
        <begin position="1590"/>
        <end position="1700"/>
    </location>
</feature>
<feature type="region of interest" description="Disordered" evidence="9">
    <location>
        <begin position="36"/>
        <end position="59"/>
    </location>
</feature>
<feature type="compositionally biased region" description="Low complexity" evidence="9">
    <location>
        <begin position="1832"/>
        <end position="1844"/>
    </location>
</feature>
<dbReference type="Pfam" id="PF13330">
    <property type="entry name" value="Mucin2_WxxW"/>
    <property type="match status" value="5"/>
</dbReference>
<dbReference type="FunFam" id="2.10.25.10:FF:000414">
    <property type="entry name" value="von Willebrand factor"/>
    <property type="match status" value="1"/>
</dbReference>
<comment type="caution">
    <text evidence="12">The sequence shown here is derived from an EMBL/GenBank/DDBJ whole genome shotgun (WGS) entry which is preliminary data.</text>
</comment>
<dbReference type="Proteomes" id="UP001159641">
    <property type="component" value="Unassembled WGS sequence"/>
</dbReference>
<dbReference type="Pfam" id="PF00094">
    <property type="entry name" value="VWD"/>
    <property type="match status" value="5"/>
</dbReference>
<dbReference type="SUPFAM" id="SSF57603">
    <property type="entry name" value="FnI-like domain"/>
    <property type="match status" value="1"/>
</dbReference>
<feature type="compositionally biased region" description="Low complexity" evidence="9">
    <location>
        <begin position="1979"/>
        <end position="2226"/>
    </location>
</feature>
<evidence type="ECO:0000256" key="8">
    <source>
        <dbReference type="ARBA" id="ARBA00063950"/>
    </source>
</evidence>
<dbReference type="FunFam" id="2.10.25.10:FF:000153">
    <property type="entry name" value="MUC5B isoform 1"/>
    <property type="match status" value="1"/>
</dbReference>
<feature type="compositionally biased region" description="Low complexity" evidence="9">
    <location>
        <begin position="1591"/>
        <end position="1608"/>
    </location>
</feature>
<evidence type="ECO:0000313" key="12">
    <source>
        <dbReference type="EMBL" id="KAJ8795575.1"/>
    </source>
</evidence>
<feature type="region of interest" description="Disordered" evidence="9">
    <location>
        <begin position="1832"/>
        <end position="1867"/>
    </location>
</feature>
<name>A0AB34HXS6_ESCRO</name>
<dbReference type="InterPro" id="IPR036084">
    <property type="entry name" value="Ser_inhib-like_sf"/>
</dbReference>
<dbReference type="PANTHER" id="PTHR11339:SF401">
    <property type="entry name" value="MUCIN-5AC"/>
    <property type="match status" value="1"/>
</dbReference>
<evidence type="ECO:0000313" key="13">
    <source>
        <dbReference type="Proteomes" id="UP001159641"/>
    </source>
</evidence>
<dbReference type="GO" id="GO:0005576">
    <property type="term" value="C:extracellular region"/>
    <property type="evidence" value="ECO:0007669"/>
    <property type="project" value="UniProtKB-SubCell"/>
</dbReference>